<sequence length="629" mass="71753">MDFEHNPGFWIEVQAHSYQGLCEEKEMQQNWYNPKDRFTKQRPAALWASSSAGPALAKLLLQSQESRLRPAAVYFLDGVVKSAGLVSENRRALEMVLHRNQKLNLLRIVVLLTVALAGLKFFFRDSFTLDQRKDTSGESGFWGKAGELKQSAKPWDGLPALLETKVAAAGQESRKQPVWDFSTTQMRLVHLDLKGAAPKVSYLEQVFPLFSKLGANGILIEYEDMFPFKGELEVLKSPYAYSEEDVERIQNLAEINKLEVIPLVQTFGHVEFILKHDKYRHLREVERFPNSFNPHVPETLAVLKALITQVLSKHRRSSWVHIGADEVFHLGEGMDSKNWLSRNAGDVGKMFLNHIREVVDFIASQDWGFQVLMWDDMLRKVSVAAVQDSGIAQHASPMLWFYAPNFDAQQIGKYVSKYAECGFKTIWFASAFKGTTGPAQAWTPLHHHLQNHLQWLSVMRSVAKAPSTRLQGIALTGWQRYDHYSALCELLPVGIPSLAVCLQTLVNGGFNEAAKKKVLEILGFQSLQLEKSTCVGSGAFPGLDIYRMVEQVNSQLKDSVLKVLEEERVHEDWENFIQTLRSHMEAVYFPDTVEEWMEENVNPHLDRLREFVRDFREVIRLNARPKKTL</sequence>
<keyword evidence="2" id="KW-1185">Reference proteome</keyword>
<protein>
    <submittedName>
        <fullName evidence="1">Uncharacterized protein</fullName>
    </submittedName>
</protein>
<organism evidence="1 2">
    <name type="scientific">Sphaerodactylus townsendi</name>
    <dbReference type="NCBI Taxonomy" id="933632"/>
    <lineage>
        <taxon>Eukaryota</taxon>
        <taxon>Metazoa</taxon>
        <taxon>Chordata</taxon>
        <taxon>Craniata</taxon>
        <taxon>Vertebrata</taxon>
        <taxon>Euteleostomi</taxon>
        <taxon>Lepidosauria</taxon>
        <taxon>Squamata</taxon>
        <taxon>Bifurcata</taxon>
        <taxon>Gekkota</taxon>
        <taxon>Sphaerodactylidae</taxon>
        <taxon>Sphaerodactylus</taxon>
    </lineage>
</organism>
<comment type="caution">
    <text evidence="1">The sequence shown here is derived from an EMBL/GenBank/DDBJ whole genome shotgun (WGS) entry which is preliminary data.</text>
</comment>
<name>A0ACB8FKB3_9SAUR</name>
<reference evidence="1" key="1">
    <citation type="submission" date="2021-08" db="EMBL/GenBank/DDBJ databases">
        <title>The first chromosome-level gecko genome reveals the dynamic sex chromosomes of Neotropical dwarf geckos (Sphaerodactylidae: Sphaerodactylus).</title>
        <authorList>
            <person name="Pinto B.J."/>
            <person name="Keating S.E."/>
            <person name="Gamble T."/>
        </authorList>
    </citation>
    <scope>NUCLEOTIDE SEQUENCE</scope>
    <source>
        <strain evidence="1">TG3544</strain>
    </source>
</reference>
<gene>
    <name evidence="1" type="ORF">K3G42_031400</name>
</gene>
<accession>A0ACB8FKB3</accession>
<evidence type="ECO:0000313" key="1">
    <source>
        <dbReference type="EMBL" id="KAH8005878.1"/>
    </source>
</evidence>
<evidence type="ECO:0000313" key="2">
    <source>
        <dbReference type="Proteomes" id="UP000827872"/>
    </source>
</evidence>
<proteinExistence type="predicted"/>
<dbReference type="EMBL" id="CM037617">
    <property type="protein sequence ID" value="KAH8005878.1"/>
    <property type="molecule type" value="Genomic_DNA"/>
</dbReference>
<dbReference type="Proteomes" id="UP000827872">
    <property type="component" value="Linkage Group LG04"/>
</dbReference>